<organism evidence="1 2">
    <name type="scientific">Marinimicrobium koreense</name>
    <dbReference type="NCBI Taxonomy" id="306545"/>
    <lineage>
        <taxon>Bacteria</taxon>
        <taxon>Pseudomonadati</taxon>
        <taxon>Pseudomonadota</taxon>
        <taxon>Gammaproteobacteria</taxon>
        <taxon>Cellvibrionales</taxon>
        <taxon>Cellvibrionaceae</taxon>
        <taxon>Marinimicrobium</taxon>
    </lineage>
</organism>
<gene>
    <name evidence="1" type="ORF">EDC38_1254</name>
</gene>
<evidence type="ECO:0000313" key="2">
    <source>
        <dbReference type="Proteomes" id="UP000273643"/>
    </source>
</evidence>
<protein>
    <submittedName>
        <fullName evidence="1">Uncharacterized protein</fullName>
    </submittedName>
</protein>
<dbReference type="RefSeq" id="WP_123637755.1">
    <property type="nucleotide sequence ID" value="NZ_JBHYFO010000013.1"/>
</dbReference>
<reference evidence="1 2" key="1">
    <citation type="submission" date="2018-11" db="EMBL/GenBank/DDBJ databases">
        <title>Genomic Encyclopedia of Type Strains, Phase IV (KMG-IV): sequencing the most valuable type-strain genomes for metagenomic binning, comparative biology and taxonomic classification.</title>
        <authorList>
            <person name="Goeker M."/>
        </authorList>
    </citation>
    <scope>NUCLEOTIDE SEQUENCE [LARGE SCALE GENOMIC DNA]</scope>
    <source>
        <strain evidence="1 2">DSM 16974</strain>
    </source>
</reference>
<name>A0A3N1NZ25_9GAMM</name>
<keyword evidence="2" id="KW-1185">Reference proteome</keyword>
<sequence length="126" mass="13828">MPSPNRHTAHSALTPTALAITSHLLRHDNPNLAQAIQQALRSLPSAPAPTTAEITSAALNRQLLSNLHAQTVGEILAALTALGQQALHDHQRHPERVALLHELLDEWVALAEWILQRNESPPSQWH</sequence>
<dbReference type="AlphaFoldDB" id="A0A3N1NZ25"/>
<evidence type="ECO:0000313" key="1">
    <source>
        <dbReference type="EMBL" id="ROQ20641.1"/>
    </source>
</evidence>
<dbReference type="OrthoDB" id="5705600at2"/>
<proteinExistence type="predicted"/>
<dbReference type="EMBL" id="RJUK01000001">
    <property type="protein sequence ID" value="ROQ20641.1"/>
    <property type="molecule type" value="Genomic_DNA"/>
</dbReference>
<comment type="caution">
    <text evidence="1">The sequence shown here is derived from an EMBL/GenBank/DDBJ whole genome shotgun (WGS) entry which is preliminary data.</text>
</comment>
<dbReference type="Proteomes" id="UP000273643">
    <property type="component" value="Unassembled WGS sequence"/>
</dbReference>
<accession>A0A3N1NZ25</accession>